<organism evidence="1 2">
    <name type="scientific">Methanothrix soehngenii</name>
    <name type="common">Methanosaeta concilii</name>
    <dbReference type="NCBI Taxonomy" id="2223"/>
    <lineage>
        <taxon>Archaea</taxon>
        <taxon>Methanobacteriati</taxon>
        <taxon>Methanobacteriota</taxon>
        <taxon>Stenosarchaea group</taxon>
        <taxon>Methanomicrobia</taxon>
        <taxon>Methanotrichales</taxon>
        <taxon>Methanotrichaceae</taxon>
        <taxon>Methanothrix</taxon>
    </lineage>
</organism>
<name>A0A7K4AJX5_METSH</name>
<evidence type="ECO:0000313" key="1">
    <source>
        <dbReference type="EMBL" id="NLJ23175.1"/>
    </source>
</evidence>
<sequence length="67" mass="7987">MASILEQLIWPRHRRPRMEPKALFEIDLDRKARELETAKEILQEVFATSLAEVDEMIRLRLEDRGLL</sequence>
<dbReference type="AlphaFoldDB" id="A0A7K4AJX5"/>
<gene>
    <name evidence="1" type="ORF">GX426_08715</name>
</gene>
<dbReference type="Proteomes" id="UP000544742">
    <property type="component" value="Unassembled WGS sequence"/>
</dbReference>
<dbReference type="GeneID" id="43447384"/>
<dbReference type="EMBL" id="JAAYUN010000151">
    <property type="protein sequence ID" value="NLJ23175.1"/>
    <property type="molecule type" value="Genomic_DNA"/>
</dbReference>
<proteinExistence type="predicted"/>
<accession>A0A7K4AJX5</accession>
<protein>
    <submittedName>
        <fullName evidence="1">Uncharacterized protein</fullName>
    </submittedName>
</protein>
<reference evidence="1 2" key="1">
    <citation type="journal article" date="2020" name="Biotechnol. Biofuels">
        <title>New insights from the biogas microbiome by comprehensive genome-resolved metagenomics of nearly 1600 species originating from multiple anaerobic digesters.</title>
        <authorList>
            <person name="Campanaro S."/>
            <person name="Treu L."/>
            <person name="Rodriguez-R L.M."/>
            <person name="Kovalovszki A."/>
            <person name="Ziels R.M."/>
            <person name="Maus I."/>
            <person name="Zhu X."/>
            <person name="Kougias P.G."/>
            <person name="Basile A."/>
            <person name="Luo G."/>
            <person name="Schluter A."/>
            <person name="Konstantinidis K.T."/>
            <person name="Angelidaki I."/>
        </authorList>
    </citation>
    <scope>NUCLEOTIDE SEQUENCE [LARGE SCALE GENOMIC DNA]</scope>
    <source>
        <strain evidence="1">AS27yjCOA_157</strain>
    </source>
</reference>
<comment type="caution">
    <text evidence="1">The sequence shown here is derived from an EMBL/GenBank/DDBJ whole genome shotgun (WGS) entry which is preliminary data.</text>
</comment>
<evidence type="ECO:0000313" key="2">
    <source>
        <dbReference type="Proteomes" id="UP000544742"/>
    </source>
</evidence>
<dbReference type="RefSeq" id="WP_157863740.1">
    <property type="nucleotide sequence ID" value="NZ_JAQTND010000085.1"/>
</dbReference>